<evidence type="ECO:0000313" key="8">
    <source>
        <dbReference type="Proteomes" id="UP000663828"/>
    </source>
</evidence>
<evidence type="ECO:0000256" key="2">
    <source>
        <dbReference type="ARBA" id="ARBA00022676"/>
    </source>
</evidence>
<keyword evidence="8" id="KW-1185">Reference proteome</keyword>
<evidence type="ECO:0000256" key="5">
    <source>
        <dbReference type="SAM" id="SignalP"/>
    </source>
</evidence>
<proteinExistence type="inferred from homology"/>
<sequence>MAEVQNFIRIFLFLVLLFETQSSISNVPPSHILFVPIPYRSHLNVLISITRALSHCHRISFAVFNEDIPIVINKLQRYRSVGIVSLGPLPNVERMHELHDNESSFHLSSRALMSNVADYRPMHDSLLSDLNVHKYDMMIIDIYAHAALDLARDLNIRFMISALPFSVNELNRPSWIPSGYDTLTGKHLRNSFIYRFYNFFILPLFRVYHFATPVRILNEHRRASNRTLLSSSSSLFDTWNSWENIPVLVASSFALELHSHLPIDYHYIGFVLDNQTEAETDKSSDVNAWLDRSKSLDEFVVVVALGTVIIPHERIWKVLIQTLDLIPQMRLLLTVPQQDKHHKILQFLSSGIDIEFRLKIVSWINQQQVLSHSFVRIFITHGGISSLAESIYMHVPLIVLPAFADQFDNAMKVEEANIGYVVDWHTITSDLLASYINKLNDKHDSVVERLVCIHQISELAGGAQKAAKIIDQWLLIGYLHLNNFNSEQSQLSTFVKYNFDSYLLLISIFIIVIYLFLRVSKLFKYRLKSYSKHNKEQ</sequence>
<protein>
    <submittedName>
        <fullName evidence="6">Uncharacterized protein</fullName>
    </submittedName>
</protein>
<evidence type="ECO:0000313" key="7">
    <source>
        <dbReference type="EMBL" id="CAF1415393.1"/>
    </source>
</evidence>
<name>A0A814AMK3_ADIRI</name>
<reference evidence="6" key="1">
    <citation type="submission" date="2021-02" db="EMBL/GenBank/DDBJ databases">
        <authorList>
            <person name="Nowell W R."/>
        </authorList>
    </citation>
    <scope>NUCLEOTIDE SEQUENCE</scope>
</reference>
<dbReference type="Proteomes" id="UP000663828">
    <property type="component" value="Unassembled WGS sequence"/>
</dbReference>
<gene>
    <name evidence="7" type="ORF">EDS130_LOCUS37050</name>
    <name evidence="6" type="ORF">XAT740_LOCUS8763</name>
</gene>
<evidence type="ECO:0000256" key="1">
    <source>
        <dbReference type="ARBA" id="ARBA00009995"/>
    </source>
</evidence>
<evidence type="ECO:0000313" key="6">
    <source>
        <dbReference type="EMBL" id="CAF0915614.1"/>
    </source>
</evidence>
<evidence type="ECO:0000256" key="4">
    <source>
        <dbReference type="SAM" id="Phobius"/>
    </source>
</evidence>
<dbReference type="CDD" id="cd03784">
    <property type="entry name" value="GT1_Gtf-like"/>
    <property type="match status" value="1"/>
</dbReference>
<dbReference type="InterPro" id="IPR050271">
    <property type="entry name" value="UDP-glycosyltransferase"/>
</dbReference>
<dbReference type="Gene3D" id="3.40.50.2000">
    <property type="entry name" value="Glycogen Phosphorylase B"/>
    <property type="match status" value="2"/>
</dbReference>
<keyword evidence="3" id="KW-0808">Transferase</keyword>
<dbReference type="EMBL" id="CAJNOR010000441">
    <property type="protein sequence ID" value="CAF0915614.1"/>
    <property type="molecule type" value="Genomic_DNA"/>
</dbReference>
<dbReference type="AlphaFoldDB" id="A0A814AMK3"/>
<evidence type="ECO:0000256" key="3">
    <source>
        <dbReference type="ARBA" id="ARBA00022679"/>
    </source>
</evidence>
<dbReference type="OrthoDB" id="5835829at2759"/>
<dbReference type="Pfam" id="PF00201">
    <property type="entry name" value="UDPGT"/>
    <property type="match status" value="1"/>
</dbReference>
<dbReference type="GO" id="GO:0008194">
    <property type="term" value="F:UDP-glycosyltransferase activity"/>
    <property type="evidence" value="ECO:0007669"/>
    <property type="project" value="InterPro"/>
</dbReference>
<dbReference type="EMBL" id="CAJNOJ010000357">
    <property type="protein sequence ID" value="CAF1415393.1"/>
    <property type="molecule type" value="Genomic_DNA"/>
</dbReference>
<dbReference type="SUPFAM" id="SSF53756">
    <property type="entry name" value="UDP-Glycosyltransferase/glycogen phosphorylase"/>
    <property type="match status" value="1"/>
</dbReference>
<dbReference type="Proteomes" id="UP000663852">
    <property type="component" value="Unassembled WGS sequence"/>
</dbReference>
<feature type="transmembrane region" description="Helical" evidence="4">
    <location>
        <begin position="499"/>
        <end position="517"/>
    </location>
</feature>
<organism evidence="6 8">
    <name type="scientific">Adineta ricciae</name>
    <name type="common">Rotifer</name>
    <dbReference type="NCBI Taxonomy" id="249248"/>
    <lineage>
        <taxon>Eukaryota</taxon>
        <taxon>Metazoa</taxon>
        <taxon>Spiralia</taxon>
        <taxon>Gnathifera</taxon>
        <taxon>Rotifera</taxon>
        <taxon>Eurotatoria</taxon>
        <taxon>Bdelloidea</taxon>
        <taxon>Adinetida</taxon>
        <taxon>Adinetidae</taxon>
        <taxon>Adineta</taxon>
    </lineage>
</organism>
<dbReference type="InterPro" id="IPR002213">
    <property type="entry name" value="UDP_glucos_trans"/>
</dbReference>
<feature type="signal peptide" evidence="5">
    <location>
        <begin position="1"/>
        <end position="22"/>
    </location>
</feature>
<keyword evidence="2" id="KW-0328">Glycosyltransferase</keyword>
<accession>A0A814AMK3</accession>
<keyword evidence="4" id="KW-0472">Membrane</keyword>
<keyword evidence="4" id="KW-0812">Transmembrane</keyword>
<comment type="similarity">
    <text evidence="1">Belongs to the UDP-glycosyltransferase family.</text>
</comment>
<keyword evidence="5" id="KW-0732">Signal</keyword>
<keyword evidence="4" id="KW-1133">Transmembrane helix</keyword>
<dbReference type="PANTHER" id="PTHR48043:SF145">
    <property type="entry name" value="FI06409P-RELATED"/>
    <property type="match status" value="1"/>
</dbReference>
<feature type="chain" id="PRO_5036223853" evidence="5">
    <location>
        <begin position="23"/>
        <end position="537"/>
    </location>
</feature>
<comment type="caution">
    <text evidence="6">The sequence shown here is derived from an EMBL/GenBank/DDBJ whole genome shotgun (WGS) entry which is preliminary data.</text>
</comment>
<dbReference type="PANTHER" id="PTHR48043">
    <property type="entry name" value="EG:EG0003.4 PROTEIN-RELATED"/>
    <property type="match status" value="1"/>
</dbReference>